<keyword evidence="4 9" id="KW-0694">RNA-binding</keyword>
<keyword evidence="5" id="KW-0221">Differentiation</keyword>
<dbReference type="GO" id="GO:0051321">
    <property type="term" value="P:meiotic cell cycle"/>
    <property type="evidence" value="ECO:0007669"/>
    <property type="project" value="UniProtKB-KW"/>
</dbReference>
<evidence type="ECO:0000256" key="9">
    <source>
        <dbReference type="PROSITE-ProRule" id="PRU00176"/>
    </source>
</evidence>
<evidence type="ECO:0000256" key="10">
    <source>
        <dbReference type="SAM" id="MobiDB-lite"/>
    </source>
</evidence>
<dbReference type="GO" id="GO:0004540">
    <property type="term" value="F:RNA nuclease activity"/>
    <property type="evidence" value="ECO:0007669"/>
    <property type="project" value="InterPro"/>
</dbReference>
<dbReference type="InterPro" id="IPR000504">
    <property type="entry name" value="RRM_dom"/>
</dbReference>
<reference evidence="12" key="1">
    <citation type="submission" date="2020-06" db="EMBL/GenBank/DDBJ databases">
        <authorList>
            <consortium name="Plant Systems Biology data submission"/>
        </authorList>
    </citation>
    <scope>NUCLEOTIDE SEQUENCE</scope>
    <source>
        <strain evidence="12">D6</strain>
    </source>
</reference>
<dbReference type="PANTHER" id="PTHR48032">
    <property type="entry name" value="RNA-BINDING PROTEIN MUSASHI HOMOLOG RBP6"/>
    <property type="match status" value="1"/>
</dbReference>
<evidence type="ECO:0000259" key="11">
    <source>
        <dbReference type="PROSITE" id="PS50102"/>
    </source>
</evidence>
<dbReference type="PANTHER" id="PTHR48032:SF6">
    <property type="entry name" value="RNA-BINDING (RRM_RBD_RNP MOTIFS) FAMILY PROTEIN"/>
    <property type="match status" value="1"/>
</dbReference>
<evidence type="ECO:0000313" key="13">
    <source>
        <dbReference type="Proteomes" id="UP001153069"/>
    </source>
</evidence>
<evidence type="ECO:0000313" key="12">
    <source>
        <dbReference type="EMBL" id="CAB9509303.1"/>
    </source>
</evidence>
<feature type="region of interest" description="Disordered" evidence="10">
    <location>
        <begin position="223"/>
        <end position="242"/>
    </location>
</feature>
<keyword evidence="13" id="KW-1185">Reference proteome</keyword>
<dbReference type="OrthoDB" id="44964at2759"/>
<dbReference type="InterPro" id="IPR035979">
    <property type="entry name" value="RBD_domain_sf"/>
</dbReference>
<dbReference type="EMBL" id="CAICTM010000383">
    <property type="protein sequence ID" value="CAB9509303.1"/>
    <property type="molecule type" value="Genomic_DNA"/>
</dbReference>
<evidence type="ECO:0000256" key="5">
    <source>
        <dbReference type="ARBA" id="ARBA00022943"/>
    </source>
</evidence>
<evidence type="ECO:0000256" key="1">
    <source>
        <dbReference type="ARBA" id="ARBA00004275"/>
    </source>
</evidence>
<organism evidence="12 13">
    <name type="scientific">Seminavis robusta</name>
    <dbReference type="NCBI Taxonomy" id="568900"/>
    <lineage>
        <taxon>Eukaryota</taxon>
        <taxon>Sar</taxon>
        <taxon>Stramenopiles</taxon>
        <taxon>Ochrophyta</taxon>
        <taxon>Bacillariophyta</taxon>
        <taxon>Bacillariophyceae</taxon>
        <taxon>Bacillariophycidae</taxon>
        <taxon>Naviculales</taxon>
        <taxon>Naviculaceae</taxon>
        <taxon>Seminavis</taxon>
    </lineage>
</organism>
<dbReference type="SUPFAM" id="SSF54928">
    <property type="entry name" value="RNA-binding domain, RBD"/>
    <property type="match status" value="1"/>
</dbReference>
<evidence type="ECO:0000256" key="6">
    <source>
        <dbReference type="ARBA" id="ARBA00023140"/>
    </source>
</evidence>
<dbReference type="GO" id="GO:1990904">
    <property type="term" value="C:ribonucleoprotein complex"/>
    <property type="evidence" value="ECO:0007669"/>
    <property type="project" value="UniProtKB-KW"/>
</dbReference>
<feature type="compositionally biased region" description="Polar residues" evidence="10">
    <location>
        <begin position="8"/>
        <end position="26"/>
    </location>
</feature>
<dbReference type="AlphaFoldDB" id="A0A9N8HBY4"/>
<evidence type="ECO:0000256" key="2">
    <source>
        <dbReference type="ARBA" id="ARBA00022152"/>
    </source>
</evidence>
<dbReference type="Pfam" id="PF00076">
    <property type="entry name" value="RRM_1"/>
    <property type="match status" value="1"/>
</dbReference>
<keyword evidence="6" id="KW-0576">Peroxisome</keyword>
<evidence type="ECO:0000256" key="4">
    <source>
        <dbReference type="ARBA" id="ARBA00022884"/>
    </source>
</evidence>
<protein>
    <recommendedName>
        <fullName evidence="2">Meiosis regulator and mRNA stability factor 1</fullName>
    </recommendedName>
    <alternativeName>
        <fullName evidence="8">Limkain-b1</fullName>
    </alternativeName>
</protein>
<keyword evidence="7" id="KW-0469">Meiosis</keyword>
<evidence type="ECO:0000256" key="3">
    <source>
        <dbReference type="ARBA" id="ARBA00022737"/>
    </source>
</evidence>
<dbReference type="SMART" id="SM00360">
    <property type="entry name" value="RRM"/>
    <property type="match status" value="1"/>
</dbReference>
<dbReference type="GO" id="GO:0006417">
    <property type="term" value="P:regulation of translation"/>
    <property type="evidence" value="ECO:0007669"/>
    <property type="project" value="TreeGrafter"/>
</dbReference>
<dbReference type="InterPro" id="IPR012677">
    <property type="entry name" value="Nucleotide-bd_a/b_plait_sf"/>
</dbReference>
<evidence type="ECO:0000256" key="8">
    <source>
        <dbReference type="ARBA" id="ARBA00030116"/>
    </source>
</evidence>
<keyword evidence="5" id="KW-0896">Oogenesis</keyword>
<dbReference type="Gene3D" id="3.30.70.330">
    <property type="match status" value="1"/>
</dbReference>
<dbReference type="CDD" id="cd10910">
    <property type="entry name" value="PIN_limkain_b1_N_like"/>
    <property type="match status" value="1"/>
</dbReference>
<dbReference type="InterPro" id="IPR021139">
    <property type="entry name" value="NYN"/>
</dbReference>
<feature type="domain" description="RRM" evidence="11">
    <location>
        <begin position="398"/>
        <end position="470"/>
    </location>
</feature>
<comment type="caution">
    <text evidence="12">The sequence shown here is derived from an EMBL/GenBank/DDBJ whole genome shotgun (WGS) entry which is preliminary data.</text>
</comment>
<dbReference type="Gene3D" id="3.40.50.1010">
    <property type="entry name" value="5'-nuclease"/>
    <property type="match status" value="1"/>
</dbReference>
<dbReference type="Proteomes" id="UP001153069">
    <property type="component" value="Unassembled WGS sequence"/>
</dbReference>
<dbReference type="GO" id="GO:0003729">
    <property type="term" value="F:mRNA binding"/>
    <property type="evidence" value="ECO:0007669"/>
    <property type="project" value="TreeGrafter"/>
</dbReference>
<accession>A0A9N8HBY4</accession>
<keyword evidence="12" id="KW-0687">Ribonucleoprotein</keyword>
<proteinExistence type="predicted"/>
<sequence length="470" mass="52141">MDVAPATPSATARRQQPATPATASNSDLIDFPTLGTADVAIFWDFENVRIPAWCPTTTASEGIRNKVAKYGRIVEKRLYYDSRQPTEYTAPRAELDLSGFTLVDCPTRNRKETLDKKLIVDVLCFAWERASRGAKACVVLITSDGDYSYALARLRDIGVFTVIIYRPDIVAKVLIDNANVVMSWEYDVLGGPPQASEEDDHETTGTQDKVPSVVRKLTYYDPGSSADDGENQSSSSGPIVAKQPNVQTRGKFALFFSVVLDGQHRNVKEGISVYSSWAEEANIASTFYSKVGEKDRDAYIHIRNMATRQNFVEWGRRNLTAIGKPVIKVKDRDEKAETLSLETYLRLTYSGLAVLKPNVAATANDWTLVLPKTNKQKAENDGSVTSSAPTSPSKSSFGKLFVGGLAWQTTEDSLRSYFVQFGPLDKVAVMEGRGFGFVFFRNHNDAEIVLKNAGHHFVDKKSIDVKQYQR</sequence>
<keyword evidence="3" id="KW-0677">Repeat</keyword>
<comment type="subcellular location">
    <subcellularLocation>
        <location evidence="1">Peroxisome</location>
    </subcellularLocation>
</comment>
<gene>
    <name evidence="12" type="ORF">SEMRO_384_G131420.1</name>
</gene>
<dbReference type="GO" id="GO:0005777">
    <property type="term" value="C:peroxisome"/>
    <property type="evidence" value="ECO:0007669"/>
    <property type="project" value="UniProtKB-SubCell"/>
</dbReference>
<evidence type="ECO:0000256" key="7">
    <source>
        <dbReference type="ARBA" id="ARBA00023254"/>
    </source>
</evidence>
<dbReference type="PROSITE" id="PS50102">
    <property type="entry name" value="RRM"/>
    <property type="match status" value="1"/>
</dbReference>
<name>A0A9N8HBY4_9STRA</name>
<dbReference type="Pfam" id="PF01936">
    <property type="entry name" value="NYN"/>
    <property type="match status" value="1"/>
</dbReference>
<feature type="region of interest" description="Disordered" evidence="10">
    <location>
        <begin position="1"/>
        <end position="26"/>
    </location>
</feature>